<accession>A0A8H7ZQA0</accession>
<organism evidence="2 3">
    <name type="scientific">Olpidium bornovanus</name>
    <dbReference type="NCBI Taxonomy" id="278681"/>
    <lineage>
        <taxon>Eukaryota</taxon>
        <taxon>Fungi</taxon>
        <taxon>Fungi incertae sedis</taxon>
        <taxon>Olpidiomycota</taxon>
        <taxon>Olpidiomycotina</taxon>
        <taxon>Olpidiomycetes</taxon>
        <taxon>Olpidiales</taxon>
        <taxon>Olpidiaceae</taxon>
        <taxon>Olpidium</taxon>
    </lineage>
</organism>
<proteinExistence type="predicted"/>
<dbReference type="AlphaFoldDB" id="A0A8H7ZQA0"/>
<keyword evidence="3" id="KW-1185">Reference proteome</keyword>
<comment type="caution">
    <text evidence="2">The sequence shown here is derived from an EMBL/GenBank/DDBJ whole genome shotgun (WGS) entry which is preliminary data.</text>
</comment>
<reference evidence="2 3" key="1">
    <citation type="journal article" name="Sci. Rep.">
        <title>Genome-scale phylogenetic analyses confirm Olpidium as the closest living zoosporic fungus to the non-flagellated, terrestrial fungi.</title>
        <authorList>
            <person name="Chang Y."/>
            <person name="Rochon D."/>
            <person name="Sekimoto S."/>
            <person name="Wang Y."/>
            <person name="Chovatia M."/>
            <person name="Sandor L."/>
            <person name="Salamov A."/>
            <person name="Grigoriev I.V."/>
            <person name="Stajich J.E."/>
            <person name="Spatafora J.W."/>
        </authorList>
    </citation>
    <scope>NUCLEOTIDE SEQUENCE [LARGE SCALE GENOMIC DNA]</scope>
    <source>
        <strain evidence="2">S191</strain>
    </source>
</reference>
<evidence type="ECO:0000256" key="1">
    <source>
        <dbReference type="SAM" id="MobiDB-lite"/>
    </source>
</evidence>
<feature type="region of interest" description="Disordered" evidence="1">
    <location>
        <begin position="1"/>
        <end position="22"/>
    </location>
</feature>
<dbReference type="EMBL" id="JAEFCI010010102">
    <property type="protein sequence ID" value="KAG5457426.1"/>
    <property type="molecule type" value="Genomic_DNA"/>
</dbReference>
<evidence type="ECO:0000313" key="3">
    <source>
        <dbReference type="Proteomes" id="UP000673691"/>
    </source>
</evidence>
<dbReference type="OrthoDB" id="10251381at2759"/>
<evidence type="ECO:0000313" key="2">
    <source>
        <dbReference type="EMBL" id="KAG5457426.1"/>
    </source>
</evidence>
<gene>
    <name evidence="2" type="ORF">BJ554DRAFT_2564</name>
</gene>
<dbReference type="Proteomes" id="UP000673691">
    <property type="component" value="Unassembled WGS sequence"/>
</dbReference>
<sequence>MAASLPPAAALPAAGGGRHRGGDIYAATQSLLQRNREAEIQLKSNPRKVNLVKEKANARVEREMNLLHFKELLQIFCVSRRRGGEGSGGGGGGGVGGKGFMVFVFLARPNQKGEKMGGGGPGWARGRGL</sequence>
<name>A0A8H7ZQA0_9FUNG</name>
<protein>
    <submittedName>
        <fullName evidence="2">Uncharacterized protein</fullName>
    </submittedName>
</protein>
<feature type="compositionally biased region" description="Low complexity" evidence="1">
    <location>
        <begin position="1"/>
        <end position="13"/>
    </location>
</feature>